<feature type="domain" description="Secretion system C-terminal sorting" evidence="3">
    <location>
        <begin position="504"/>
        <end position="573"/>
    </location>
</feature>
<dbReference type="Proteomes" id="UP000321578">
    <property type="component" value="Unassembled WGS sequence"/>
</dbReference>
<keyword evidence="5" id="KW-1185">Reference proteome</keyword>
<evidence type="ECO:0000256" key="2">
    <source>
        <dbReference type="SAM" id="SignalP"/>
    </source>
</evidence>
<protein>
    <submittedName>
        <fullName evidence="4">T9SS type A sorting domain-containing protein</fullName>
    </submittedName>
</protein>
<evidence type="ECO:0000313" key="5">
    <source>
        <dbReference type="Proteomes" id="UP000321578"/>
    </source>
</evidence>
<feature type="signal peptide" evidence="2">
    <location>
        <begin position="1"/>
        <end position="19"/>
    </location>
</feature>
<reference evidence="4 5" key="1">
    <citation type="submission" date="2019-08" db="EMBL/GenBank/DDBJ databases">
        <title>Genomes of Subsaximicrobium wynnwilliamsii strains.</title>
        <authorList>
            <person name="Bowman J.P."/>
        </authorList>
    </citation>
    <scope>NUCLEOTIDE SEQUENCE [LARGE SCALE GENOMIC DNA]</scope>
    <source>
        <strain evidence="4 5">2-80-2</strain>
    </source>
</reference>
<proteinExistence type="predicted"/>
<dbReference type="OrthoDB" id="9816120at2"/>
<evidence type="ECO:0000256" key="1">
    <source>
        <dbReference type="ARBA" id="ARBA00022729"/>
    </source>
</evidence>
<sequence>MKKLYFLALTFMIGFASFGQNPIITSIVDGDCSGGNPKLLEIYANGTVDFADYSLENQTNANVTWGNAQDLSSFGEVTNDFVYISISSSTDAIATEFPSLASAPVLITNTMSVNGDDRVRIILTASTTVIDQYGVDTVDGSGESWEYADSYAKRVNGTGPDSSFNAANWTFGGAGALNGLGTCQGGADTFETLIGGVGTYTITQNTEPAINILSPANGATLAPGTTTVNVEFTTNNLSGTETVNITVNGSTTNGVTSPFEITATDGESYDVTVDLVDGGILDSDTISFSVLSSNTVANIAALRAGASGEVYELTGEVLLTYQQSFRNQKFVEDATGAILIDDPSGVMSTAYNIADGITGIVGTLSEFGGTLQFTPIEDSAAASSTANALTPQAVTLAMLSANAENYESELVTITAVTMDNTEPTFVTGTEYELTQGQGAETFNFRTAFFSADYIGANVPTMVTDITGILTERSGNAYYITARDADDFSVAVLSVSQFDATSVVVYPNPTSTGFVNITSANNDAISVTVFDILGKSVINQTLTHDRLNVSALNSGIYILKISQNKASVTKKLVIK</sequence>
<keyword evidence="1 2" id="KW-0732">Signal</keyword>
<comment type="caution">
    <text evidence="4">The sequence shown here is derived from an EMBL/GenBank/DDBJ whole genome shotgun (WGS) entry which is preliminary data.</text>
</comment>
<dbReference type="NCBIfam" id="TIGR04183">
    <property type="entry name" value="Por_Secre_tail"/>
    <property type="match status" value="1"/>
</dbReference>
<feature type="chain" id="PRO_5022899646" evidence="2">
    <location>
        <begin position="20"/>
        <end position="574"/>
    </location>
</feature>
<gene>
    <name evidence="4" type="ORF">ESY86_13985</name>
</gene>
<dbReference type="InterPro" id="IPR026444">
    <property type="entry name" value="Secre_tail"/>
</dbReference>
<evidence type="ECO:0000259" key="3">
    <source>
        <dbReference type="Pfam" id="PF18962"/>
    </source>
</evidence>
<dbReference type="EMBL" id="VORO01000016">
    <property type="protein sequence ID" value="TXD88204.1"/>
    <property type="molecule type" value="Genomic_DNA"/>
</dbReference>
<name>A0A5C6ZF26_9FLAO</name>
<evidence type="ECO:0000313" key="4">
    <source>
        <dbReference type="EMBL" id="TXD88204.1"/>
    </source>
</evidence>
<dbReference type="RefSeq" id="WP_147087213.1">
    <property type="nucleotide sequence ID" value="NZ_VORM01000015.1"/>
</dbReference>
<organism evidence="4 5">
    <name type="scientific">Subsaximicrobium wynnwilliamsii</name>
    <dbReference type="NCBI Taxonomy" id="291179"/>
    <lineage>
        <taxon>Bacteria</taxon>
        <taxon>Pseudomonadati</taxon>
        <taxon>Bacteroidota</taxon>
        <taxon>Flavobacteriia</taxon>
        <taxon>Flavobacteriales</taxon>
        <taxon>Flavobacteriaceae</taxon>
        <taxon>Subsaximicrobium</taxon>
    </lineage>
</organism>
<dbReference type="Pfam" id="PF18962">
    <property type="entry name" value="Por_Secre_tail"/>
    <property type="match status" value="1"/>
</dbReference>
<dbReference type="AlphaFoldDB" id="A0A5C6ZF26"/>
<accession>A0A5C6ZF26</accession>